<keyword evidence="2" id="KW-0812">Transmembrane</keyword>
<feature type="transmembrane region" description="Helical" evidence="2">
    <location>
        <begin position="61"/>
        <end position="82"/>
    </location>
</feature>
<evidence type="ECO:0000256" key="1">
    <source>
        <dbReference type="SAM" id="MobiDB-lite"/>
    </source>
</evidence>
<evidence type="ECO:0000256" key="2">
    <source>
        <dbReference type="SAM" id="Phobius"/>
    </source>
</evidence>
<evidence type="ECO:0000313" key="4">
    <source>
        <dbReference type="Proteomes" id="UP001320544"/>
    </source>
</evidence>
<sequence>MTDGNRRAGDWQHKEQRKDANDLMRDPNEKKWSKQTFWIVFFLLIFWPVGIVICWRSDWHIAIKIIATVYVAFCVYMSWNMWQITMQMGM</sequence>
<keyword evidence="2" id="KW-1133">Transmembrane helix</keyword>
<feature type="region of interest" description="Disordered" evidence="1">
    <location>
        <begin position="1"/>
        <end position="25"/>
    </location>
</feature>
<evidence type="ECO:0000313" key="3">
    <source>
        <dbReference type="EMBL" id="BDE95856.1"/>
    </source>
</evidence>
<name>A0ABM7WHW3_9ACTN</name>
<dbReference type="Proteomes" id="UP001320544">
    <property type="component" value="Chromosome"/>
</dbReference>
<protein>
    <recommendedName>
        <fullName evidence="5">Holotricin-3</fullName>
    </recommendedName>
</protein>
<evidence type="ECO:0008006" key="5">
    <source>
        <dbReference type="Google" id="ProtNLM"/>
    </source>
</evidence>
<keyword evidence="2" id="KW-0472">Membrane</keyword>
<accession>A0ABM7WHW3</accession>
<organism evidence="3 4">
    <name type="scientific">Raoultibacter timonensis</name>
    <dbReference type="NCBI Taxonomy" id="1907662"/>
    <lineage>
        <taxon>Bacteria</taxon>
        <taxon>Bacillati</taxon>
        <taxon>Actinomycetota</taxon>
        <taxon>Coriobacteriia</taxon>
        <taxon>Eggerthellales</taxon>
        <taxon>Eggerthellaceae</taxon>
        <taxon>Raoultibacter</taxon>
    </lineage>
</organism>
<proteinExistence type="predicted"/>
<gene>
    <name evidence="3" type="ORF">CE91St30_11890</name>
</gene>
<keyword evidence="4" id="KW-1185">Reference proteome</keyword>
<dbReference type="RefSeq" id="WP_102379568.1">
    <property type="nucleotide sequence ID" value="NZ_AP025564.1"/>
</dbReference>
<feature type="transmembrane region" description="Helical" evidence="2">
    <location>
        <begin position="37"/>
        <end position="55"/>
    </location>
</feature>
<reference evidence="3 4" key="1">
    <citation type="submission" date="2022-01" db="EMBL/GenBank/DDBJ databases">
        <title>Novel bile acid biosynthetic pathways are enriched in the microbiome of centenarians.</title>
        <authorList>
            <person name="Sato Y."/>
            <person name="Atarashi K."/>
            <person name="Plichta R.D."/>
            <person name="Arai Y."/>
            <person name="Sasajima S."/>
            <person name="Kearney M.S."/>
            <person name="Suda W."/>
            <person name="Takeshita K."/>
            <person name="Sasaki T."/>
            <person name="Okamoto S."/>
            <person name="Skelly N.A."/>
            <person name="Okamura Y."/>
            <person name="Vlamakis H."/>
            <person name="Li Y."/>
            <person name="Tanoue T."/>
            <person name="Takei H."/>
            <person name="Nittono H."/>
            <person name="Narushima S."/>
            <person name="Irie J."/>
            <person name="Itoh H."/>
            <person name="Moriya K."/>
            <person name="Sugiura Y."/>
            <person name="Suematsu M."/>
            <person name="Moritoki N."/>
            <person name="Shibata S."/>
            <person name="Littman R.D."/>
            <person name="Fischbach A.M."/>
            <person name="Uwamino Y."/>
            <person name="Inoue T."/>
            <person name="Honda A."/>
            <person name="Hattori M."/>
            <person name="Murai T."/>
            <person name="Xavier J.R."/>
            <person name="Hirose N."/>
            <person name="Honda K."/>
        </authorList>
    </citation>
    <scope>NUCLEOTIDE SEQUENCE [LARGE SCALE GENOMIC DNA]</scope>
    <source>
        <strain evidence="3 4">CE91-St30</strain>
    </source>
</reference>
<dbReference type="EMBL" id="AP025564">
    <property type="protein sequence ID" value="BDE95856.1"/>
    <property type="molecule type" value="Genomic_DNA"/>
</dbReference>